<feature type="domain" description="Peptidase S1" evidence="3">
    <location>
        <begin position="1490"/>
        <end position="1753"/>
    </location>
</feature>
<keyword evidence="2" id="KW-0645">Protease</keyword>
<keyword evidence="2" id="KW-0378">Hydrolase</keyword>
<dbReference type="PROSITE" id="PS00135">
    <property type="entry name" value="TRYPSIN_SER"/>
    <property type="match status" value="3"/>
</dbReference>
<feature type="domain" description="Peptidase S1" evidence="3">
    <location>
        <begin position="638"/>
        <end position="926"/>
    </location>
</feature>
<dbReference type="PROSITE" id="PS00134">
    <property type="entry name" value="TRYPSIN_HIS"/>
    <property type="match status" value="4"/>
</dbReference>
<dbReference type="PANTHER" id="PTHR24253:SF153">
    <property type="entry name" value="SERINE PROTEASE HEPSIN"/>
    <property type="match status" value="1"/>
</dbReference>
<keyword evidence="2" id="KW-0720">Serine protease</keyword>
<accession>A0AAE0BU88</accession>
<organism evidence="4 5">
    <name type="scientific">Cymbomonas tetramitiformis</name>
    <dbReference type="NCBI Taxonomy" id="36881"/>
    <lineage>
        <taxon>Eukaryota</taxon>
        <taxon>Viridiplantae</taxon>
        <taxon>Chlorophyta</taxon>
        <taxon>Pyramimonadophyceae</taxon>
        <taxon>Pyramimonadales</taxon>
        <taxon>Pyramimonadaceae</taxon>
        <taxon>Cymbomonas</taxon>
    </lineage>
</organism>
<evidence type="ECO:0000313" key="4">
    <source>
        <dbReference type="EMBL" id="KAK3241887.1"/>
    </source>
</evidence>
<dbReference type="InterPro" id="IPR018114">
    <property type="entry name" value="TRYPSIN_HIS"/>
</dbReference>
<dbReference type="SMART" id="SM00020">
    <property type="entry name" value="Tryp_SPc"/>
    <property type="match status" value="4"/>
</dbReference>
<dbReference type="PANTHER" id="PTHR24253">
    <property type="entry name" value="TRANSMEMBRANE PROTEASE SERINE"/>
    <property type="match status" value="1"/>
</dbReference>
<comment type="caution">
    <text evidence="4">The sequence shown here is derived from an EMBL/GenBank/DDBJ whole genome shotgun (WGS) entry which is preliminary data.</text>
</comment>
<dbReference type="Proteomes" id="UP001190700">
    <property type="component" value="Unassembled WGS sequence"/>
</dbReference>
<dbReference type="InterPro" id="IPR033116">
    <property type="entry name" value="TRYPSIN_SER"/>
</dbReference>
<dbReference type="InterPro" id="IPR043504">
    <property type="entry name" value="Peptidase_S1_PA_chymotrypsin"/>
</dbReference>
<dbReference type="EMBL" id="LGRX02033286">
    <property type="protein sequence ID" value="KAK3241887.1"/>
    <property type="molecule type" value="Genomic_DNA"/>
</dbReference>
<evidence type="ECO:0000313" key="5">
    <source>
        <dbReference type="Proteomes" id="UP001190700"/>
    </source>
</evidence>
<dbReference type="InterPro" id="IPR001314">
    <property type="entry name" value="Peptidase_S1A"/>
</dbReference>
<feature type="domain" description="Peptidase S1" evidence="3">
    <location>
        <begin position="180"/>
        <end position="472"/>
    </location>
</feature>
<proteinExistence type="predicted"/>
<evidence type="ECO:0000256" key="2">
    <source>
        <dbReference type="RuleBase" id="RU363034"/>
    </source>
</evidence>
<dbReference type="SUPFAM" id="SSF50494">
    <property type="entry name" value="Trypsin-like serine proteases"/>
    <property type="match status" value="4"/>
</dbReference>
<feature type="domain" description="Peptidase S1" evidence="3">
    <location>
        <begin position="1043"/>
        <end position="1382"/>
    </location>
</feature>
<dbReference type="PRINTS" id="PR00722">
    <property type="entry name" value="CHYMOTRYPSIN"/>
</dbReference>
<name>A0AAE0BU88_9CHLO</name>
<evidence type="ECO:0000256" key="1">
    <source>
        <dbReference type="ARBA" id="ARBA00023157"/>
    </source>
</evidence>
<dbReference type="Gene3D" id="2.40.10.10">
    <property type="entry name" value="Trypsin-like serine proteases"/>
    <property type="match status" value="6"/>
</dbReference>
<dbReference type="GO" id="GO:0004252">
    <property type="term" value="F:serine-type endopeptidase activity"/>
    <property type="evidence" value="ECO:0007669"/>
    <property type="project" value="InterPro"/>
</dbReference>
<evidence type="ECO:0000259" key="3">
    <source>
        <dbReference type="PROSITE" id="PS50240"/>
    </source>
</evidence>
<dbReference type="InterPro" id="IPR001254">
    <property type="entry name" value="Trypsin_dom"/>
</dbReference>
<keyword evidence="1" id="KW-1015">Disulfide bond</keyword>
<sequence>MGGLSTETDVRGSLQNLWQSHWLYLVSVLFLHGAVGPVHVAAQSASSCSICNITITADDHPEQTSWTLHTVSGDDRQLLFEGTHEGSSFELCDGEYEFVIRDSQGDGICTSSHGFGSYLLTVDGVLLGSGAAFASSEAVQFTVPSSWDVEECLPESYRSDSAEARRAKGRKAGGEQVARVVGGGEASEREYPFLVSLQTADHSHVCGGTLIASRWVLTAAHCVPAAWPGPVCMETCVYTGDTECDDGGGDSDWSACTLGTDCADCGTRTLLCEWTVHHVDIGRHDLTEIDSCVQQLPIAAIYRHPDYDDQTMQYDFALIELQADTEYPALALYDPELWSGEDMPDDPGDLVTIAGWGSTSGDYYRSAEDYPDEAQEGVKTLISNSQCSEAYAGEMPIGNFSICAEQEGVDSCQGDSGGPLMSMDGDVAVALIGVVSWGTERSVTSSFTALPAIRSAVLILSFFLLLLHRHLLHRLLRRHAPTTAPLLPSPPSCPSPPPSLPPPSSCADFMLHITPDFFPEEINWTLSSVDTASTSVVASGGSNGTSLDLCDGEYEFVIRDSANDGICKYSYGFGSYLLTLDGVLLGSGGNYKGADTVQFTVPSSWDVEECLPESYRSDSAEARRAKGRKAGGEQVARVVGGGEASEREYPFLVSLQTADHNHVCGGTLIASRWVLTAAHCVPAAWPGPVCTDTCASAGSGECTDAGDSGDYSAENFCEYGTDCSDCGERALSCESAVHHVDIGRHDLTEIDSCVQQLPIAAIYRHPDYAAQTMQYDFALIELQADTEYPALALYDPELWSGEDMPDDPGDLVTIAGWGSTSGDYYRSAEDYPDEAQEGVKTLISNSQCSEAYAGEMPIGNFSICAEQDGVDSCQGDSGGPLMSMDGDVAVALIGVVSWGYGCADPAYPGVYARVSDQLEWIRYPDEISWTLSSVDNASTSVVASGGSNGTSLDLCDGEYEFVIRDSANDGICTYTYGFGSYLLTVDGVLLGSGGNYKGADTVQFTVPSSWDVEECLPESYRSDSAEARRAKGRKAGGEQVARVVGGGEASEREYPFLVSLQTADHSHVCGGTLVASRWVLTAAHCVPAAWPGPVCTDTCASAGSGECTDAGDSGDYSAENFCEYGTDCSDCGERALSCESAVHHVDIGRHDLTEIDSCVQQLPIAAIYRHPDYDAQTMQYDFALIELQADTEYPALALYDPKLWSGEDMPDDPGDLVTIAGWGSTSGDYYRSAEDYPDEAQEGVKTLISNSQCSEAYAGEMPIGNFSICAEQEGVDSCQGDSGGPLMSMDGDVAVALIGVVSWGSIAELKEVLPPPSPPSPPRLPSFLPPPSFTAAAFPTSASSFSPPSPPVPPPSSCADFMLHITPDRYPEEISWTLSSVDNASTSVVASGGSNGTSLDLCDGEYEFVIRDSANDGICTYTYGFGSYLLTVDGVLLGSGGNYKGADTVQFTVPSSWDVEECLPESYRSDSAEARRAKGRKAGGEQVARVVGGGEASEREYPFLVSLQTADHSHVCGGTLVASRWVLTAAHCVPAAWPGPVCTDTCASAGSGECTDAGDSDDYSAENFCEYGTDCSDCGERALSCESAVHHVDIGRHDLTEIDSCVQQLPIAAIYRHPDYDAQTMQYDFALIELQADTEYPALALYDPELWSGEDMPDDPGDLVTIAGWGSTSGDYYRSAEDYPDEAQEGVKTLISNSQCSEAYAGEMPIGNFSICAEQDGVDSCQGDSGEALDVADGPRLGAYGLGVCAASV</sequence>
<dbReference type="InterPro" id="IPR009003">
    <property type="entry name" value="Peptidase_S1_PA"/>
</dbReference>
<dbReference type="Pfam" id="PF00089">
    <property type="entry name" value="Trypsin"/>
    <property type="match status" value="8"/>
</dbReference>
<dbReference type="CDD" id="cd00190">
    <property type="entry name" value="Tryp_SPc"/>
    <property type="match status" value="4"/>
</dbReference>
<reference evidence="4 5" key="1">
    <citation type="journal article" date="2015" name="Genome Biol. Evol.">
        <title>Comparative Genomics of a Bacterivorous Green Alga Reveals Evolutionary Causalities and Consequences of Phago-Mixotrophic Mode of Nutrition.</title>
        <authorList>
            <person name="Burns J.A."/>
            <person name="Paasch A."/>
            <person name="Narechania A."/>
            <person name="Kim E."/>
        </authorList>
    </citation>
    <scope>NUCLEOTIDE SEQUENCE [LARGE SCALE GENOMIC DNA]</scope>
    <source>
        <strain evidence="4 5">PLY_AMNH</strain>
    </source>
</reference>
<dbReference type="PROSITE" id="PS50240">
    <property type="entry name" value="TRYPSIN_DOM"/>
    <property type="match status" value="4"/>
</dbReference>
<gene>
    <name evidence="4" type="ORF">CYMTET_48380</name>
</gene>
<dbReference type="GO" id="GO:0006508">
    <property type="term" value="P:proteolysis"/>
    <property type="evidence" value="ECO:0007669"/>
    <property type="project" value="UniProtKB-KW"/>
</dbReference>
<protein>
    <recommendedName>
        <fullName evidence="3">Peptidase S1 domain-containing protein</fullName>
    </recommendedName>
</protein>
<keyword evidence="5" id="KW-1185">Reference proteome</keyword>